<name>A0ABR8Y6D7_9BACT</name>
<dbReference type="NCBIfam" id="TIGR04056">
    <property type="entry name" value="OMP_RagA_SusC"/>
    <property type="match status" value="1"/>
</dbReference>
<feature type="signal peptide" evidence="10">
    <location>
        <begin position="1"/>
        <end position="25"/>
    </location>
</feature>
<evidence type="ECO:0000313" key="14">
    <source>
        <dbReference type="Proteomes" id="UP000620874"/>
    </source>
</evidence>
<evidence type="ECO:0000256" key="7">
    <source>
        <dbReference type="ARBA" id="ARBA00023237"/>
    </source>
</evidence>
<evidence type="ECO:0000256" key="5">
    <source>
        <dbReference type="ARBA" id="ARBA00023077"/>
    </source>
</evidence>
<comment type="similarity">
    <text evidence="8 9">Belongs to the TonB-dependent receptor family.</text>
</comment>
<dbReference type="NCBIfam" id="TIGR04057">
    <property type="entry name" value="SusC_RagA_signa"/>
    <property type="match status" value="1"/>
</dbReference>
<evidence type="ECO:0000259" key="11">
    <source>
        <dbReference type="Pfam" id="PF00593"/>
    </source>
</evidence>
<dbReference type="InterPro" id="IPR000531">
    <property type="entry name" value="Beta-barrel_TonB"/>
</dbReference>
<accession>A0ABR8Y6D7</accession>
<comment type="caution">
    <text evidence="13">The sequence shown here is derived from an EMBL/GenBank/DDBJ whole genome shotgun (WGS) entry which is preliminary data.</text>
</comment>
<dbReference type="Gene3D" id="2.170.130.10">
    <property type="entry name" value="TonB-dependent receptor, plug domain"/>
    <property type="match status" value="1"/>
</dbReference>
<evidence type="ECO:0000256" key="2">
    <source>
        <dbReference type="ARBA" id="ARBA00022448"/>
    </source>
</evidence>
<evidence type="ECO:0000256" key="9">
    <source>
        <dbReference type="RuleBase" id="RU003357"/>
    </source>
</evidence>
<feature type="domain" description="TonB-dependent receptor plug" evidence="12">
    <location>
        <begin position="119"/>
        <end position="225"/>
    </location>
</feature>
<evidence type="ECO:0000259" key="12">
    <source>
        <dbReference type="Pfam" id="PF07715"/>
    </source>
</evidence>
<evidence type="ECO:0000256" key="1">
    <source>
        <dbReference type="ARBA" id="ARBA00004571"/>
    </source>
</evidence>
<evidence type="ECO:0000256" key="10">
    <source>
        <dbReference type="SAM" id="SignalP"/>
    </source>
</evidence>
<dbReference type="RefSeq" id="WP_087212452.1">
    <property type="nucleotide sequence ID" value="NZ_JACSPP010000009.1"/>
</dbReference>
<dbReference type="InterPro" id="IPR037066">
    <property type="entry name" value="Plug_dom_sf"/>
</dbReference>
<dbReference type="SUPFAM" id="SSF56935">
    <property type="entry name" value="Porins"/>
    <property type="match status" value="1"/>
</dbReference>
<protein>
    <submittedName>
        <fullName evidence="13">TonB-dependent receptor</fullName>
    </submittedName>
</protein>
<keyword evidence="10" id="KW-0732">Signal</keyword>
<dbReference type="InterPro" id="IPR008969">
    <property type="entry name" value="CarboxyPept-like_regulatory"/>
</dbReference>
<dbReference type="EMBL" id="JACSPP010000009">
    <property type="protein sequence ID" value="MBD8039766.1"/>
    <property type="molecule type" value="Genomic_DNA"/>
</dbReference>
<organism evidence="13 14">
    <name type="scientific">Phocaeicola intestinalis</name>
    <dbReference type="NCBI Taxonomy" id="2762212"/>
    <lineage>
        <taxon>Bacteria</taxon>
        <taxon>Pseudomonadati</taxon>
        <taxon>Bacteroidota</taxon>
        <taxon>Bacteroidia</taxon>
        <taxon>Bacteroidales</taxon>
        <taxon>Bacteroidaceae</taxon>
        <taxon>Phocaeicola</taxon>
    </lineage>
</organism>
<dbReference type="InterPro" id="IPR012910">
    <property type="entry name" value="Plug_dom"/>
</dbReference>
<keyword evidence="13" id="KW-0675">Receptor</keyword>
<evidence type="ECO:0000313" key="13">
    <source>
        <dbReference type="EMBL" id="MBD8039766.1"/>
    </source>
</evidence>
<dbReference type="Pfam" id="PF07715">
    <property type="entry name" value="Plug"/>
    <property type="match status" value="1"/>
</dbReference>
<keyword evidence="5 9" id="KW-0798">TonB box</keyword>
<evidence type="ECO:0000256" key="6">
    <source>
        <dbReference type="ARBA" id="ARBA00023136"/>
    </source>
</evidence>
<keyword evidence="14" id="KW-1185">Reference proteome</keyword>
<comment type="subcellular location">
    <subcellularLocation>
        <location evidence="1 8">Cell outer membrane</location>
        <topology evidence="1 8">Multi-pass membrane protein</topology>
    </subcellularLocation>
</comment>
<evidence type="ECO:0000256" key="8">
    <source>
        <dbReference type="PROSITE-ProRule" id="PRU01360"/>
    </source>
</evidence>
<dbReference type="Pfam" id="PF13715">
    <property type="entry name" value="CarbopepD_reg_2"/>
    <property type="match status" value="1"/>
</dbReference>
<dbReference type="PROSITE" id="PS52016">
    <property type="entry name" value="TONB_DEPENDENT_REC_3"/>
    <property type="match status" value="1"/>
</dbReference>
<dbReference type="SUPFAM" id="SSF49464">
    <property type="entry name" value="Carboxypeptidase regulatory domain-like"/>
    <property type="match status" value="1"/>
</dbReference>
<proteinExistence type="inferred from homology"/>
<keyword evidence="7 8" id="KW-0998">Cell outer membrane</keyword>
<reference evidence="13 14" key="1">
    <citation type="submission" date="2020-08" db="EMBL/GenBank/DDBJ databases">
        <title>A Genomic Blueprint of the Chicken Gut Microbiome.</title>
        <authorList>
            <person name="Gilroy R."/>
            <person name="Ravi A."/>
            <person name="Getino M."/>
            <person name="Pursley I."/>
            <person name="Horton D.L."/>
            <person name="Alikhan N.-F."/>
            <person name="Baker D."/>
            <person name="Gharbi K."/>
            <person name="Hall N."/>
            <person name="Watson M."/>
            <person name="Adriaenssens E.M."/>
            <person name="Foster-Nyarko E."/>
            <person name="Jarju S."/>
            <person name="Secka A."/>
            <person name="Antonio M."/>
            <person name="Oren A."/>
            <person name="Chaudhuri R."/>
            <person name="La Ragione R.M."/>
            <person name="Hildebrand F."/>
            <person name="Pallen M.J."/>
        </authorList>
    </citation>
    <scope>NUCLEOTIDE SEQUENCE [LARGE SCALE GENOMIC DNA]</scope>
    <source>
        <strain evidence="13 14">Sa1CVN1</strain>
    </source>
</reference>
<keyword evidence="4 8" id="KW-0812">Transmembrane</keyword>
<dbReference type="Proteomes" id="UP000620874">
    <property type="component" value="Unassembled WGS sequence"/>
</dbReference>
<evidence type="ECO:0000256" key="4">
    <source>
        <dbReference type="ARBA" id="ARBA00022692"/>
    </source>
</evidence>
<dbReference type="InterPro" id="IPR023996">
    <property type="entry name" value="TonB-dep_OMP_SusC/RagA"/>
</dbReference>
<keyword evidence="2 8" id="KW-0813">Transport</keyword>
<feature type="domain" description="TonB-dependent receptor-like beta-barrel" evidence="11">
    <location>
        <begin position="419"/>
        <end position="820"/>
    </location>
</feature>
<dbReference type="Gene3D" id="2.40.170.20">
    <property type="entry name" value="TonB-dependent receptor, beta-barrel domain"/>
    <property type="match status" value="1"/>
</dbReference>
<dbReference type="InterPro" id="IPR036942">
    <property type="entry name" value="Beta-barrel_TonB_sf"/>
</dbReference>
<sequence length="1084" mass="119299">MDLANLVRRAGATLLLAMLCLVTFAQGKTVTGTVVDGTGEPLIGVSVLVKGTTAGAITDFDGKFSIPNVKAGSTLVVSYIGYATQEIKVDDQTTFNITLADDAQLLDEVVVIGYGTMSKRDLTGSIASVDAEQLAAVPVNNVSEALTGKMPGVSITTTEGSPDAEVKIRVRGGGSLSQDNSPLYIVDGFPVSSISDIASADIESIDVLKDASSTAIYGAKGANGVIIITTKSGHEGKPQVNFGASFGIRKRVGEVGVLSPYEYVMYQQELNQDGTNYGLYQDLDIWKSVEGTNYQEELFGRTGNQQQYNVSVNGGTKETKYAVSYSRNDEKSVMIGSGYARNNITVKLQTKLNKWLTLDLNDRFSYTEIDGLSGGADTQESSKAYSIVARSTIYRPITRLSEDFVDEDTGNTDFTPLERINATYKKQTRLQNNANASLTWEPIEGLKFRSEYGYGWRYNNTDQVWEAKATANSKFGYSGQPQAYLTKRVQKEWRLANTVTYDHKNLLAKQDKFNVMIGQEMTSSWYDDTNMTSVGFPTDNTVDQVLASMGNGTALPTETYIGIKDNTSSFFGRINYSLLDRYLLTATVRADGSSKFTDGNRWGVFPSVALAWRISEESFMKKASDWLSNLKLRLSFGTAGNNRIDAKYMYTTYSLGSTSDRTIYFGESAASMLQRGDMLSNPDLKWETTITRNIGIDFGFFNSRITGSIDAYWNTTKDLLMRQTLPGASGYSYQYQNVGQTSNRGIEFMTDIVIADKNDWGLNFSFNIAYNRGKIDKYPGGATWESSRWSGSGVISQEEFYLEEGGRLGEVYGYIYDGVYTTDDLQWNGTGWAIRTDAEGNPVTHGLGTVTGSLEPGSMKLKDVNNDGVIDANDKVRLGNTIQPVIGGFGLNGRFLKNFDFTVFFNYQLGGQIINGTKAASSYYEGSRQHYNVNNNFTMANRWSRVDPVTGENMMNRNFANDYIAAHGEQAYYDYINGVNSGKSIYNPATVTGRPLTSWDVEDASFLRLQTVSIGYTLPKAWSQKMLMQNVRIYATGYNLFCFTGYSGVDPEVDCCTSTPMTPGVDYAAYPKSFSIVGGINVTF</sequence>
<dbReference type="InterPro" id="IPR039426">
    <property type="entry name" value="TonB-dep_rcpt-like"/>
</dbReference>
<dbReference type="Gene3D" id="2.60.40.1120">
    <property type="entry name" value="Carboxypeptidase-like, regulatory domain"/>
    <property type="match status" value="1"/>
</dbReference>
<dbReference type="Pfam" id="PF00593">
    <property type="entry name" value="TonB_dep_Rec_b-barrel"/>
    <property type="match status" value="1"/>
</dbReference>
<gene>
    <name evidence="13" type="ORF">H9625_04770</name>
</gene>
<evidence type="ECO:0000256" key="3">
    <source>
        <dbReference type="ARBA" id="ARBA00022452"/>
    </source>
</evidence>
<keyword evidence="3 8" id="KW-1134">Transmembrane beta strand</keyword>
<keyword evidence="6 8" id="KW-0472">Membrane</keyword>
<dbReference type="InterPro" id="IPR023997">
    <property type="entry name" value="TonB-dep_OMP_SusC/RagA_CS"/>
</dbReference>
<feature type="chain" id="PRO_5045282562" evidence="10">
    <location>
        <begin position="26"/>
        <end position="1084"/>
    </location>
</feature>